<evidence type="ECO:0000256" key="8">
    <source>
        <dbReference type="ARBA" id="ARBA00034617"/>
    </source>
</evidence>
<dbReference type="InterPro" id="IPR014017">
    <property type="entry name" value="DNA_helicase_UvrD-like_C"/>
</dbReference>
<comment type="catalytic activity">
    <reaction evidence="8">
        <text>Couples ATP hydrolysis with the unwinding of duplex DNA by translocating in the 3'-5' direction.</text>
        <dbReference type="EC" id="5.6.2.4"/>
    </reaction>
</comment>
<protein>
    <recommendedName>
        <fullName evidence="9">DNA 3'-5' helicase</fullName>
        <ecNumber evidence="9">5.6.2.4</ecNumber>
    </recommendedName>
    <alternativeName>
        <fullName evidence="10">DNA 3'-5' helicase II</fullName>
    </alternativeName>
</protein>
<evidence type="ECO:0000256" key="7">
    <source>
        <dbReference type="ARBA" id="ARBA00023235"/>
    </source>
</evidence>
<evidence type="ECO:0000256" key="13">
    <source>
        <dbReference type="SAM" id="MobiDB-lite"/>
    </source>
</evidence>
<dbReference type="Pfam" id="PF13361">
    <property type="entry name" value="UvrD_C"/>
    <property type="match status" value="2"/>
</dbReference>
<dbReference type="CDD" id="cd18807">
    <property type="entry name" value="SF1_C_UvrD"/>
    <property type="match status" value="1"/>
</dbReference>
<keyword evidence="7" id="KW-0413">Isomerase</keyword>
<dbReference type="AlphaFoldDB" id="A0A143PEH5"/>
<dbReference type="FunFam" id="1.10.10.160:FF:000001">
    <property type="entry name" value="ATP-dependent DNA helicase"/>
    <property type="match status" value="1"/>
</dbReference>
<dbReference type="Pfam" id="PF00580">
    <property type="entry name" value="UvrD-helicase"/>
    <property type="match status" value="1"/>
</dbReference>
<evidence type="ECO:0000256" key="1">
    <source>
        <dbReference type="ARBA" id="ARBA00009922"/>
    </source>
</evidence>
<dbReference type="GO" id="GO:0016887">
    <property type="term" value="F:ATP hydrolysis activity"/>
    <property type="evidence" value="ECO:0007669"/>
    <property type="project" value="RHEA"/>
</dbReference>
<keyword evidence="6" id="KW-0238">DNA-binding</keyword>
<keyword evidence="3 12" id="KW-0378">Hydrolase</keyword>
<dbReference type="Gene3D" id="1.10.10.160">
    <property type="match status" value="1"/>
</dbReference>
<accession>A0A143PEH5</accession>
<keyword evidence="4 12" id="KW-0347">Helicase</keyword>
<dbReference type="GO" id="GO:0005829">
    <property type="term" value="C:cytosol"/>
    <property type="evidence" value="ECO:0007669"/>
    <property type="project" value="TreeGrafter"/>
</dbReference>
<dbReference type="Proteomes" id="UP000076079">
    <property type="component" value="Chromosome"/>
</dbReference>
<evidence type="ECO:0000256" key="3">
    <source>
        <dbReference type="ARBA" id="ARBA00022801"/>
    </source>
</evidence>
<evidence type="ECO:0000313" key="17">
    <source>
        <dbReference type="Proteomes" id="UP000076079"/>
    </source>
</evidence>
<dbReference type="SUPFAM" id="SSF52540">
    <property type="entry name" value="P-loop containing nucleoside triphosphate hydrolases"/>
    <property type="match status" value="1"/>
</dbReference>
<dbReference type="EMBL" id="CP015136">
    <property type="protein sequence ID" value="AMY06846.1"/>
    <property type="molecule type" value="Genomic_DNA"/>
</dbReference>
<dbReference type="Gene3D" id="1.10.486.10">
    <property type="entry name" value="PCRA, domain 4"/>
    <property type="match status" value="1"/>
</dbReference>
<dbReference type="InterPro" id="IPR027417">
    <property type="entry name" value="P-loop_NTPase"/>
</dbReference>
<dbReference type="InterPro" id="IPR000212">
    <property type="entry name" value="DNA_helicase_UvrD/REP"/>
</dbReference>
<reference evidence="17" key="2">
    <citation type="submission" date="2016-04" db="EMBL/GenBank/DDBJ databases">
        <title>First Complete Genome Sequence of a Subdivision 6 Acidobacterium.</title>
        <authorList>
            <person name="Huang S."/>
            <person name="Vieira S."/>
            <person name="Bunk B."/>
            <person name="Riedel T."/>
            <person name="Sproeer C."/>
            <person name="Overmann J."/>
        </authorList>
    </citation>
    <scope>NUCLEOTIDE SEQUENCE [LARGE SCALE GENOMIC DNA]</scope>
    <source>
        <strain evidence="17">DSM 100886 HEG_-6_39</strain>
    </source>
</reference>
<comment type="similarity">
    <text evidence="1">Belongs to the helicase family. UvrD subfamily.</text>
</comment>
<evidence type="ECO:0000259" key="14">
    <source>
        <dbReference type="PROSITE" id="PS51198"/>
    </source>
</evidence>
<dbReference type="STRING" id="1855912.LuPra_00005"/>
<dbReference type="CDD" id="cd17932">
    <property type="entry name" value="DEXQc_UvrD"/>
    <property type="match status" value="1"/>
</dbReference>
<dbReference type="GO" id="GO:0009314">
    <property type="term" value="P:response to radiation"/>
    <property type="evidence" value="ECO:0007669"/>
    <property type="project" value="UniProtKB-ARBA"/>
</dbReference>
<dbReference type="PROSITE" id="PS51198">
    <property type="entry name" value="UVRD_HELICASE_ATP_BIND"/>
    <property type="match status" value="1"/>
</dbReference>
<dbReference type="PANTHER" id="PTHR11070:SF2">
    <property type="entry name" value="ATP-DEPENDENT DNA HELICASE SRS2"/>
    <property type="match status" value="1"/>
</dbReference>
<evidence type="ECO:0000256" key="4">
    <source>
        <dbReference type="ARBA" id="ARBA00022806"/>
    </source>
</evidence>
<evidence type="ECO:0000256" key="2">
    <source>
        <dbReference type="ARBA" id="ARBA00022741"/>
    </source>
</evidence>
<dbReference type="PANTHER" id="PTHR11070">
    <property type="entry name" value="UVRD / RECB / PCRA DNA HELICASE FAMILY MEMBER"/>
    <property type="match status" value="1"/>
</dbReference>
<dbReference type="GO" id="GO:0043138">
    <property type="term" value="F:3'-5' DNA helicase activity"/>
    <property type="evidence" value="ECO:0007669"/>
    <property type="project" value="UniProtKB-EC"/>
</dbReference>
<name>A0A143PEH5_LUTPR</name>
<dbReference type="GO" id="GO:0003677">
    <property type="term" value="F:DNA binding"/>
    <property type="evidence" value="ECO:0007669"/>
    <property type="project" value="UniProtKB-KW"/>
</dbReference>
<dbReference type="GO" id="GO:0000725">
    <property type="term" value="P:recombinational repair"/>
    <property type="evidence" value="ECO:0007669"/>
    <property type="project" value="TreeGrafter"/>
</dbReference>
<evidence type="ECO:0000256" key="6">
    <source>
        <dbReference type="ARBA" id="ARBA00023125"/>
    </source>
</evidence>
<keyword evidence="2 12" id="KW-0547">Nucleotide-binding</keyword>
<feature type="binding site" evidence="12">
    <location>
        <begin position="29"/>
        <end position="36"/>
    </location>
    <ligand>
        <name>ATP</name>
        <dbReference type="ChEBI" id="CHEBI:30616"/>
    </ligand>
</feature>
<gene>
    <name evidence="16" type="primary">pcrA</name>
    <name evidence="16" type="ORF">LuPra_00005</name>
</gene>
<evidence type="ECO:0000259" key="15">
    <source>
        <dbReference type="PROSITE" id="PS51217"/>
    </source>
</evidence>
<dbReference type="GO" id="GO:0005524">
    <property type="term" value="F:ATP binding"/>
    <property type="evidence" value="ECO:0007669"/>
    <property type="project" value="UniProtKB-UniRule"/>
</dbReference>
<dbReference type="Gene3D" id="3.40.50.300">
    <property type="entry name" value="P-loop containing nucleotide triphosphate hydrolases"/>
    <property type="match status" value="2"/>
</dbReference>
<evidence type="ECO:0000256" key="10">
    <source>
        <dbReference type="ARBA" id="ARBA00034923"/>
    </source>
</evidence>
<evidence type="ECO:0000313" key="16">
    <source>
        <dbReference type="EMBL" id="AMY06846.1"/>
    </source>
</evidence>
<evidence type="ECO:0000256" key="5">
    <source>
        <dbReference type="ARBA" id="ARBA00022840"/>
    </source>
</evidence>
<proteinExistence type="inferred from homology"/>
<dbReference type="PATRIC" id="fig|1813736.3.peg.5"/>
<keyword evidence="17" id="KW-1185">Reference proteome</keyword>
<feature type="region of interest" description="Disordered" evidence="13">
    <location>
        <begin position="671"/>
        <end position="737"/>
    </location>
</feature>
<feature type="domain" description="UvrD-like helicase ATP-binding" evidence="14">
    <location>
        <begin position="8"/>
        <end position="284"/>
    </location>
</feature>
<comment type="catalytic activity">
    <reaction evidence="11">
        <text>ATP + H2O = ADP + phosphate + H(+)</text>
        <dbReference type="Rhea" id="RHEA:13065"/>
        <dbReference type="ChEBI" id="CHEBI:15377"/>
        <dbReference type="ChEBI" id="CHEBI:15378"/>
        <dbReference type="ChEBI" id="CHEBI:30616"/>
        <dbReference type="ChEBI" id="CHEBI:43474"/>
        <dbReference type="ChEBI" id="CHEBI:456216"/>
        <dbReference type="EC" id="5.6.2.4"/>
    </reaction>
</comment>
<feature type="domain" description="UvrD-like helicase C-terminal" evidence="15">
    <location>
        <begin position="285"/>
        <end position="577"/>
    </location>
</feature>
<evidence type="ECO:0000256" key="11">
    <source>
        <dbReference type="ARBA" id="ARBA00048988"/>
    </source>
</evidence>
<dbReference type="GO" id="GO:0033202">
    <property type="term" value="C:DNA helicase complex"/>
    <property type="evidence" value="ECO:0007669"/>
    <property type="project" value="TreeGrafter"/>
</dbReference>
<dbReference type="KEGG" id="abac:LuPra_00005"/>
<dbReference type="EC" id="5.6.2.4" evidence="9"/>
<dbReference type="InterPro" id="IPR013986">
    <property type="entry name" value="DExx_box_DNA_helicase_dom_sf"/>
</dbReference>
<dbReference type="InterPro" id="IPR014016">
    <property type="entry name" value="UvrD-like_ATP-bd"/>
</dbReference>
<sequence length="762" mass="85783">MAENDFLASLNPEQRAAVLHTDGPLLILAGAGSGKTRVIAYRIAYLIGSALAQPFEVLAVTFTNKAAEEMRERVGKLIGDDARDVWISTFHSLCARLLRREAPAIGLSRDFVIYDSSDQVSAVKQVMRELQVDDKIIQPRQVLGRISQAKNRMETPDKVGNGTYRDEQIARIYGEYVKALERANALDFDDLLLKTVELFEHDGVRAKYQRQFRYVMVDEYQDTNRPQYMLIKHLVGNRHNLAVVGDPDQSIYKWRGADLRNILDFEHDFPEAATVRLERNYRSTQNILDAASAVIANNTDRKEKRLWTEQGRGDLVTYFRGEDELEEASFIARELRKEMSSRHDATVAILYRLNSQSRALEDQLMRDGTPYRIIGGVRFYERKEVKDALSYLKLIINPHDDVSFRRVVNVPSRGIGKAVMDALERDDAGAPGGNAPPMMVAGLFEVTASQSLWARATHLLTSRTLPGRSHNALKQFVELLDALIALARNEPVSTLIGKMLDQSGYLKALREENTEEAESRIQNLAEFVSTAREYEEREADASIGGFVDRLSLLSEADESSGSSSARVWLMTMHAAKGLEFPVVALAGMEEGLFPHSRAGEDQDQIEEERRLCYVGMTRAQSRLLLTSAARRRVFGEYQSTEPSRFLDEIPKELVLETPSYTRARSFATSTYGNRSAYESRPNPYGRRPARQEAPSPTYKYEEEDQSSDGGRPKPGQKVRHAQFGVGTVREVDGKGEDMKLTVHFATVGTKKLIAKYARLQPA</sequence>
<evidence type="ECO:0000256" key="9">
    <source>
        <dbReference type="ARBA" id="ARBA00034808"/>
    </source>
</evidence>
<organism evidence="16 17">
    <name type="scientific">Luteitalea pratensis</name>
    <dbReference type="NCBI Taxonomy" id="1855912"/>
    <lineage>
        <taxon>Bacteria</taxon>
        <taxon>Pseudomonadati</taxon>
        <taxon>Acidobacteriota</taxon>
        <taxon>Vicinamibacteria</taxon>
        <taxon>Vicinamibacterales</taxon>
        <taxon>Vicinamibacteraceae</taxon>
        <taxon>Luteitalea</taxon>
    </lineage>
</organism>
<evidence type="ECO:0000256" key="12">
    <source>
        <dbReference type="PROSITE-ProRule" id="PRU00560"/>
    </source>
</evidence>
<keyword evidence="5 12" id="KW-0067">ATP-binding</keyword>
<reference evidence="16 17" key="1">
    <citation type="journal article" date="2016" name="Genome Announc.">
        <title>First Complete Genome Sequence of a Subdivision 6 Acidobacterium Strain.</title>
        <authorList>
            <person name="Huang S."/>
            <person name="Vieira S."/>
            <person name="Bunk B."/>
            <person name="Riedel T."/>
            <person name="Sproer C."/>
            <person name="Overmann J."/>
        </authorList>
    </citation>
    <scope>NUCLEOTIDE SEQUENCE [LARGE SCALE GENOMIC DNA]</scope>
    <source>
        <strain evidence="17">DSM 100886 HEG_-6_39</strain>
    </source>
</reference>
<dbReference type="PROSITE" id="PS51217">
    <property type="entry name" value="UVRD_HELICASE_CTER"/>
    <property type="match status" value="1"/>
</dbReference>
<dbReference type="Pfam" id="PF21196">
    <property type="entry name" value="PcrA_UvrD_tudor"/>
    <property type="match status" value="1"/>
</dbReference>